<feature type="transmembrane region" description="Helical" evidence="8">
    <location>
        <begin position="201"/>
        <end position="223"/>
    </location>
</feature>
<feature type="transmembrane region" description="Helical" evidence="8">
    <location>
        <begin position="324"/>
        <end position="345"/>
    </location>
</feature>
<feature type="transmembrane region" description="Helical" evidence="8">
    <location>
        <begin position="392"/>
        <end position="414"/>
    </location>
</feature>
<dbReference type="InterPro" id="IPR026030">
    <property type="entry name" value="Pur-cyt_permease_Fcy2/21/22"/>
</dbReference>
<reference evidence="9 10" key="1">
    <citation type="submission" date="2018-02" db="EMBL/GenBank/DDBJ databases">
        <title>Insights into the biology of acidophilic members of the Acidiferrobacteraceae family derived from comparative genomic analyses.</title>
        <authorList>
            <person name="Issotta F."/>
            <person name="Thyssen C."/>
            <person name="Mena C."/>
            <person name="Moya A."/>
            <person name="Bellenberg S."/>
            <person name="Sproer C."/>
            <person name="Covarrubias P.C."/>
            <person name="Sand W."/>
            <person name="Quatrini R."/>
            <person name="Vera M."/>
        </authorList>
    </citation>
    <scope>NUCLEOTIDE SEQUENCE [LARGE SCALE GENOMIC DNA]</scope>
    <source>
        <strain evidence="10">m-1</strain>
    </source>
</reference>
<dbReference type="Pfam" id="PF02133">
    <property type="entry name" value="Transp_cyt_pur"/>
    <property type="match status" value="1"/>
</dbReference>
<dbReference type="OrthoDB" id="9809167at2"/>
<evidence type="ECO:0000313" key="10">
    <source>
        <dbReference type="Proteomes" id="UP000253250"/>
    </source>
</evidence>
<accession>A0A368HHI4</accession>
<feature type="transmembrane region" description="Helical" evidence="8">
    <location>
        <begin position="281"/>
        <end position="303"/>
    </location>
</feature>
<evidence type="ECO:0000256" key="7">
    <source>
        <dbReference type="PIRNR" id="PIRNR002744"/>
    </source>
</evidence>
<dbReference type="GO" id="GO:0022857">
    <property type="term" value="F:transmembrane transporter activity"/>
    <property type="evidence" value="ECO:0007669"/>
    <property type="project" value="InterPro"/>
</dbReference>
<evidence type="ECO:0000256" key="4">
    <source>
        <dbReference type="ARBA" id="ARBA00022692"/>
    </source>
</evidence>
<keyword evidence="3 7" id="KW-0813">Transport</keyword>
<comment type="caution">
    <text evidence="9">The sequence shown here is derived from an EMBL/GenBank/DDBJ whole genome shotgun (WGS) entry which is preliminary data.</text>
</comment>
<comment type="subcellular location">
    <subcellularLocation>
        <location evidence="1">Membrane</location>
        <topology evidence="1">Multi-pass membrane protein</topology>
    </subcellularLocation>
</comment>
<dbReference type="Gene3D" id="1.10.4160.10">
    <property type="entry name" value="Hydantoin permease"/>
    <property type="match status" value="1"/>
</dbReference>
<dbReference type="EMBL" id="PSYR01000001">
    <property type="protein sequence ID" value="RCN58824.1"/>
    <property type="molecule type" value="Genomic_DNA"/>
</dbReference>
<organism evidence="9 10">
    <name type="scientific">Acidiferrobacter thiooxydans</name>
    <dbReference type="NCBI Taxonomy" id="163359"/>
    <lineage>
        <taxon>Bacteria</taxon>
        <taxon>Pseudomonadati</taxon>
        <taxon>Pseudomonadota</taxon>
        <taxon>Gammaproteobacteria</taxon>
        <taxon>Acidiferrobacterales</taxon>
        <taxon>Acidiferrobacteraceae</taxon>
        <taxon>Acidiferrobacter</taxon>
    </lineage>
</organism>
<dbReference type="RefSeq" id="WP_114282321.1">
    <property type="nucleotide sequence ID" value="NZ_PSYR01000001.1"/>
</dbReference>
<sequence>MARERHSLGATGADQRHGSSWGALFIWLAATMTASTIPLGGIMAQAFPGAPFLWVMLAASGCFLLVGIVSIPGFVYGLPTMVVSEHLLGARVNRVISAANWLSQVGWESVVLVIVIYIVRSLLFQGEVVYPVSATLIALAVSLFANFTVPLLGYRAIVAAQKAGAVLLMLFSIVILFHVPLKASLLSTRTAVSMTTLREALGALSLGLMGGALSWTMFASDYSRFTRADTPLARVAWAPAVGGFLGSFVILFVSVALYQAGGVTFGRDGIAFPRGMFHSEVLYYGFCLFAIVGLLASNFLNAFSSAFSLAVTLRRDLNRRLSTFVDASIGTAMAIWILFYAPTFLDVFETFLSLLIIVAAPWTGVVVVQILGDLLGRGLPPDPASWAEGRRLRAGVLVIAIVASALFSSNPLWVGYGAHALGGVDISPLVGFALAALLAVVVRLAGGASRPASVEPAKADAPPPVA</sequence>
<feature type="transmembrane region" description="Helical" evidence="8">
    <location>
        <begin position="426"/>
        <end position="445"/>
    </location>
</feature>
<dbReference type="GO" id="GO:0005886">
    <property type="term" value="C:plasma membrane"/>
    <property type="evidence" value="ECO:0007669"/>
    <property type="project" value="TreeGrafter"/>
</dbReference>
<feature type="transmembrane region" description="Helical" evidence="8">
    <location>
        <begin position="164"/>
        <end position="181"/>
    </location>
</feature>
<feature type="transmembrane region" description="Helical" evidence="8">
    <location>
        <begin position="131"/>
        <end position="152"/>
    </location>
</feature>
<protein>
    <submittedName>
        <fullName evidence="9">Allantoin permease</fullName>
    </submittedName>
</protein>
<feature type="transmembrane region" description="Helical" evidence="8">
    <location>
        <begin position="21"/>
        <end position="46"/>
    </location>
</feature>
<keyword evidence="10" id="KW-1185">Reference proteome</keyword>
<evidence type="ECO:0000256" key="8">
    <source>
        <dbReference type="SAM" id="Phobius"/>
    </source>
</evidence>
<feature type="transmembrane region" description="Helical" evidence="8">
    <location>
        <begin position="99"/>
        <end position="119"/>
    </location>
</feature>
<proteinExistence type="inferred from homology"/>
<dbReference type="InterPro" id="IPR001248">
    <property type="entry name" value="Pur-cyt_permease"/>
</dbReference>
<dbReference type="PANTHER" id="PTHR31806">
    <property type="entry name" value="PURINE-CYTOSINE PERMEASE FCY2-RELATED"/>
    <property type="match status" value="1"/>
</dbReference>
<comment type="similarity">
    <text evidence="2 7">Belongs to the purine-cytosine permease (2.A.39) family.</text>
</comment>
<gene>
    <name evidence="9" type="ORF">C4900_03435</name>
</gene>
<keyword evidence="5 8" id="KW-1133">Transmembrane helix</keyword>
<feature type="transmembrane region" description="Helical" evidence="8">
    <location>
        <begin position="52"/>
        <end position="78"/>
    </location>
</feature>
<evidence type="ECO:0000313" key="9">
    <source>
        <dbReference type="EMBL" id="RCN58824.1"/>
    </source>
</evidence>
<dbReference type="Proteomes" id="UP000253250">
    <property type="component" value="Unassembled WGS sequence"/>
</dbReference>
<dbReference type="PIRSF" id="PIRSF002744">
    <property type="entry name" value="Pur-cyt_permease"/>
    <property type="match status" value="1"/>
</dbReference>
<evidence type="ECO:0000256" key="5">
    <source>
        <dbReference type="ARBA" id="ARBA00022989"/>
    </source>
</evidence>
<evidence type="ECO:0000256" key="3">
    <source>
        <dbReference type="ARBA" id="ARBA00022448"/>
    </source>
</evidence>
<evidence type="ECO:0000256" key="2">
    <source>
        <dbReference type="ARBA" id="ARBA00008974"/>
    </source>
</evidence>
<feature type="transmembrane region" description="Helical" evidence="8">
    <location>
        <begin position="235"/>
        <end position="261"/>
    </location>
</feature>
<dbReference type="AlphaFoldDB" id="A0A368HHI4"/>
<name>A0A368HHI4_9GAMM</name>
<dbReference type="PANTHER" id="PTHR31806:SF1">
    <property type="entry name" value="PURINE-CYTOSINE PERMEASE FCY2-RELATED"/>
    <property type="match status" value="1"/>
</dbReference>
<keyword evidence="6 7" id="KW-0472">Membrane</keyword>
<feature type="transmembrane region" description="Helical" evidence="8">
    <location>
        <begin position="351"/>
        <end position="371"/>
    </location>
</feature>
<evidence type="ECO:0000256" key="6">
    <source>
        <dbReference type="ARBA" id="ARBA00023136"/>
    </source>
</evidence>
<keyword evidence="4 8" id="KW-0812">Transmembrane</keyword>
<evidence type="ECO:0000256" key="1">
    <source>
        <dbReference type="ARBA" id="ARBA00004141"/>
    </source>
</evidence>